<dbReference type="Proteomes" id="UP000520814">
    <property type="component" value="Unassembled WGS sequence"/>
</dbReference>
<proteinExistence type="predicted"/>
<dbReference type="AlphaFoldDB" id="A0A7W9SSZ8"/>
<protein>
    <submittedName>
        <fullName evidence="1">Uncharacterized protein</fullName>
    </submittedName>
</protein>
<accession>A0A7W9SSZ8</accession>
<comment type="caution">
    <text evidence="1">The sequence shown here is derived from an EMBL/GenBank/DDBJ whole genome shotgun (WGS) entry which is preliminary data.</text>
</comment>
<gene>
    <name evidence="1" type="ORF">HNQ39_004123</name>
</gene>
<dbReference type="RefSeq" id="WP_184201099.1">
    <property type="nucleotide sequence ID" value="NZ_JACHGW010000004.1"/>
</dbReference>
<dbReference type="EMBL" id="JACHGW010000004">
    <property type="protein sequence ID" value="MBB6052302.1"/>
    <property type="molecule type" value="Genomic_DNA"/>
</dbReference>
<name>A0A7W9SSZ8_ARMRO</name>
<evidence type="ECO:0000313" key="1">
    <source>
        <dbReference type="EMBL" id="MBB6052302.1"/>
    </source>
</evidence>
<keyword evidence="2" id="KW-1185">Reference proteome</keyword>
<sequence>MRKIYIGEYYPITLVEKAMNIRNDLHFDQVVNSENKIIETRVINISDAKIMSLYIDNSIESGAEFWVTNRDDNGRIHNVISLDMGSVSLGGRFTRAQNCVEIEMEPKECISFLTEYIFDGEYFCIGLDKYRVYDRAGFGLSFKHLNIFENTFTLVELGCHLLD</sequence>
<organism evidence="1 2">
    <name type="scientific">Armatimonas rosea</name>
    <dbReference type="NCBI Taxonomy" id="685828"/>
    <lineage>
        <taxon>Bacteria</taxon>
        <taxon>Bacillati</taxon>
        <taxon>Armatimonadota</taxon>
        <taxon>Armatimonadia</taxon>
        <taxon>Armatimonadales</taxon>
        <taxon>Armatimonadaceae</taxon>
        <taxon>Armatimonas</taxon>
    </lineage>
</organism>
<evidence type="ECO:0000313" key="2">
    <source>
        <dbReference type="Proteomes" id="UP000520814"/>
    </source>
</evidence>
<reference evidence="1 2" key="1">
    <citation type="submission" date="2020-08" db="EMBL/GenBank/DDBJ databases">
        <title>Genomic Encyclopedia of Type Strains, Phase IV (KMG-IV): sequencing the most valuable type-strain genomes for metagenomic binning, comparative biology and taxonomic classification.</title>
        <authorList>
            <person name="Goeker M."/>
        </authorList>
    </citation>
    <scope>NUCLEOTIDE SEQUENCE [LARGE SCALE GENOMIC DNA]</scope>
    <source>
        <strain evidence="1 2">DSM 23562</strain>
    </source>
</reference>